<dbReference type="Gene3D" id="3.40.1550.10">
    <property type="entry name" value="CheC-like"/>
    <property type="match status" value="1"/>
</dbReference>
<evidence type="ECO:0000256" key="10">
    <source>
        <dbReference type="ARBA" id="ARBA00023143"/>
    </source>
</evidence>
<keyword evidence="10" id="KW-0975">Bacterial flagellum</keyword>
<gene>
    <name evidence="14" type="ORF">A11Q_607</name>
</gene>
<dbReference type="RefSeq" id="WP_015469317.1">
    <property type="nucleotide sequence ID" value="NC_020813.1"/>
</dbReference>
<protein>
    <recommendedName>
        <fullName evidence="4 12">Flagellar motor switch protein FliM</fullName>
    </recommendedName>
</protein>
<dbReference type="PRINTS" id="PR00955">
    <property type="entry name" value="FLGMOTORFLIM"/>
</dbReference>
<comment type="similarity">
    <text evidence="3">Belongs to the FliM family.</text>
</comment>
<sequence>MNQILSQSEVDALLAAVTDGDVPAAGSGDGGGGGGIKGVAGIQDKNVVSYDLTSQDRIIRGRLPQLEVIYEKFMRSFRVSLSASLRKIASITLTSTEFLKFGEFINTLPIPTCMSVLRFNNLRGSALFVIEAKLAYALVDSFFGGADRPYAKLDGKEFTPIELQIVKKVVELAINDLEQSWSTIEKIDCSFQRTEINPQFVGIVPPTDVVIASTFDVELEQASGTISIVIPYSTIEPIKQKLSTGFQVESDQTDKKLWTSIIKEQLLETDVDIKVNLGETEIKLKDLMGLKVGDIIPLTQDSSGELDIQVENVKKFKGYYGVHHGTVAMQITKQIEK</sequence>
<dbReference type="InterPro" id="IPR001543">
    <property type="entry name" value="FliN-like_C"/>
</dbReference>
<keyword evidence="14" id="KW-0282">Flagellum</keyword>
<keyword evidence="14" id="KW-0966">Cell projection</keyword>
<comment type="function">
    <text evidence="11">FliM is one of three proteins (FliG, FliN, FliM) that forms the rotor-mounted switch complex (C ring), located at the base of the basal body. This complex interacts with the CheY and CheZ chemotaxis proteins, in addition to contacting components of the motor that determine the direction of flagellar rotation.</text>
</comment>
<evidence type="ECO:0000256" key="6">
    <source>
        <dbReference type="ARBA" id="ARBA00022500"/>
    </source>
</evidence>
<dbReference type="Proteomes" id="UP000012040">
    <property type="component" value="Chromosome"/>
</dbReference>
<dbReference type="OrthoDB" id="5289100at2"/>
<evidence type="ECO:0000256" key="11">
    <source>
        <dbReference type="ARBA" id="ARBA00025044"/>
    </source>
</evidence>
<evidence type="ECO:0000256" key="9">
    <source>
        <dbReference type="ARBA" id="ARBA00023136"/>
    </source>
</evidence>
<dbReference type="GO" id="GO:0071978">
    <property type="term" value="P:bacterial-type flagellum-dependent swarming motility"/>
    <property type="evidence" value="ECO:0007669"/>
    <property type="project" value="TreeGrafter"/>
</dbReference>
<dbReference type="GO" id="GO:0009425">
    <property type="term" value="C:bacterial-type flagellum basal body"/>
    <property type="evidence" value="ECO:0007669"/>
    <property type="project" value="UniProtKB-SubCell"/>
</dbReference>
<dbReference type="PANTHER" id="PTHR30034:SF3">
    <property type="entry name" value="FLAGELLAR MOTOR SWITCH PROTEIN FLIM"/>
    <property type="match status" value="1"/>
</dbReference>
<evidence type="ECO:0000256" key="5">
    <source>
        <dbReference type="ARBA" id="ARBA00022475"/>
    </source>
</evidence>
<evidence type="ECO:0000256" key="12">
    <source>
        <dbReference type="NCBIfam" id="TIGR01397"/>
    </source>
</evidence>
<keyword evidence="8" id="KW-0283">Flagellar rotation</keyword>
<evidence type="ECO:0000256" key="8">
    <source>
        <dbReference type="ARBA" id="ARBA00022779"/>
    </source>
</evidence>
<evidence type="ECO:0000256" key="2">
    <source>
        <dbReference type="ARBA" id="ARBA00004417"/>
    </source>
</evidence>
<dbReference type="CDD" id="cd17908">
    <property type="entry name" value="FliM"/>
    <property type="match status" value="1"/>
</dbReference>
<evidence type="ECO:0000256" key="3">
    <source>
        <dbReference type="ARBA" id="ARBA00011049"/>
    </source>
</evidence>
<dbReference type="PIRSF" id="PIRSF002888">
    <property type="entry name" value="FliM"/>
    <property type="match status" value="1"/>
</dbReference>
<dbReference type="GO" id="GO:0003774">
    <property type="term" value="F:cytoskeletal motor activity"/>
    <property type="evidence" value="ECO:0007669"/>
    <property type="project" value="InterPro"/>
</dbReference>
<dbReference type="InterPro" id="IPR028976">
    <property type="entry name" value="CheC-like_sf"/>
</dbReference>
<dbReference type="eggNOG" id="COG1868">
    <property type="taxonomic scope" value="Bacteria"/>
</dbReference>
<dbReference type="GO" id="GO:0005886">
    <property type="term" value="C:plasma membrane"/>
    <property type="evidence" value="ECO:0007669"/>
    <property type="project" value="UniProtKB-SubCell"/>
</dbReference>
<dbReference type="SUPFAM" id="SSF103039">
    <property type="entry name" value="CheC-like"/>
    <property type="match status" value="1"/>
</dbReference>
<keyword evidence="9" id="KW-0472">Membrane</keyword>
<evidence type="ECO:0000256" key="4">
    <source>
        <dbReference type="ARBA" id="ARBA00021898"/>
    </source>
</evidence>
<reference evidence="14 15" key="1">
    <citation type="journal article" date="2013" name="ISME J.">
        <title>By their genes ye shall know them: genomic signatures of predatory bacteria.</title>
        <authorList>
            <person name="Pasternak Z."/>
            <person name="Pietrokovski S."/>
            <person name="Rotem O."/>
            <person name="Gophna U."/>
            <person name="Lurie-Weinberger M.N."/>
            <person name="Jurkevitch E."/>
        </authorList>
    </citation>
    <scope>NUCLEOTIDE SEQUENCE [LARGE SCALE GENOMIC DNA]</scope>
    <source>
        <strain evidence="14 15">JSS</strain>
    </source>
</reference>
<evidence type="ECO:0000256" key="1">
    <source>
        <dbReference type="ARBA" id="ARBA00004117"/>
    </source>
</evidence>
<dbReference type="Pfam" id="PF01052">
    <property type="entry name" value="FliMN_C"/>
    <property type="match status" value="1"/>
</dbReference>
<dbReference type="Pfam" id="PF02154">
    <property type="entry name" value="FliM"/>
    <property type="match status" value="1"/>
</dbReference>
<evidence type="ECO:0000259" key="13">
    <source>
        <dbReference type="Pfam" id="PF01052"/>
    </source>
</evidence>
<keyword evidence="5" id="KW-1003">Cell membrane</keyword>
<keyword evidence="7" id="KW-0997">Cell inner membrane</keyword>
<dbReference type="KEGG" id="bex:A11Q_607"/>
<name>M4V633_9BACT</name>
<organism evidence="14 15">
    <name type="scientific">Pseudobdellovibrio exovorus JSS</name>
    <dbReference type="NCBI Taxonomy" id="1184267"/>
    <lineage>
        <taxon>Bacteria</taxon>
        <taxon>Pseudomonadati</taxon>
        <taxon>Bdellovibrionota</taxon>
        <taxon>Bdellovibrionia</taxon>
        <taxon>Bdellovibrionales</taxon>
        <taxon>Pseudobdellovibrionaceae</taxon>
        <taxon>Pseudobdellovibrio</taxon>
    </lineage>
</organism>
<keyword evidence="6" id="KW-0145">Chemotaxis</keyword>
<evidence type="ECO:0000313" key="14">
    <source>
        <dbReference type="EMBL" id="AGH94827.1"/>
    </source>
</evidence>
<dbReference type="HOGENOM" id="CLU_052646_1_2_7"/>
<evidence type="ECO:0000313" key="15">
    <source>
        <dbReference type="Proteomes" id="UP000012040"/>
    </source>
</evidence>
<proteinExistence type="inferred from homology"/>
<feature type="domain" description="Flagellar motor switch protein FliN-like C-terminal" evidence="13">
    <location>
        <begin position="264"/>
        <end position="335"/>
    </location>
</feature>
<dbReference type="GO" id="GO:0050918">
    <property type="term" value="P:positive chemotaxis"/>
    <property type="evidence" value="ECO:0007669"/>
    <property type="project" value="TreeGrafter"/>
</dbReference>
<dbReference type="Gene3D" id="2.30.330.10">
    <property type="entry name" value="SpoA-like"/>
    <property type="match status" value="1"/>
</dbReference>
<dbReference type="EMBL" id="CP003537">
    <property type="protein sequence ID" value="AGH94827.1"/>
    <property type="molecule type" value="Genomic_DNA"/>
</dbReference>
<dbReference type="AlphaFoldDB" id="M4V633"/>
<dbReference type="InterPro" id="IPR001689">
    <property type="entry name" value="Flag_FliM"/>
</dbReference>
<accession>M4V633</accession>
<dbReference type="STRING" id="1184267.A11Q_607"/>
<dbReference type="InterPro" id="IPR036429">
    <property type="entry name" value="SpoA-like_sf"/>
</dbReference>
<comment type="subcellular location">
    <subcellularLocation>
        <location evidence="1">Bacterial flagellum basal body</location>
    </subcellularLocation>
    <subcellularLocation>
        <location evidence="2">Cell inner membrane</location>
        <topology evidence="2">Peripheral membrane protein</topology>
    </subcellularLocation>
</comment>
<dbReference type="PANTHER" id="PTHR30034">
    <property type="entry name" value="FLAGELLAR MOTOR SWITCH PROTEIN FLIM"/>
    <property type="match status" value="1"/>
</dbReference>
<dbReference type="NCBIfam" id="TIGR01397">
    <property type="entry name" value="fliM_switch"/>
    <property type="match status" value="1"/>
</dbReference>
<keyword evidence="15" id="KW-1185">Reference proteome</keyword>
<evidence type="ECO:0000256" key="7">
    <source>
        <dbReference type="ARBA" id="ARBA00022519"/>
    </source>
</evidence>
<keyword evidence="14" id="KW-0969">Cilium</keyword>
<dbReference type="SUPFAM" id="SSF101801">
    <property type="entry name" value="Surface presentation of antigens (SPOA)"/>
    <property type="match status" value="1"/>
</dbReference>
<dbReference type="PATRIC" id="fig|1184267.3.peg.617"/>